<dbReference type="Proteomes" id="UP000030764">
    <property type="component" value="Unassembled WGS sequence"/>
</dbReference>
<sequence>MTDANCFHFQGEHFSQTQGAPMGSPLSSVLAEFFMEHLEQRAFTCDSFTGPVRLFKRYVDDIFAIAKKGHEDSFLHHLNGLFTGHIKFTIEKEHGGCLPFLDALVIKDGHKLKTTVYRKPTNTDRYLNYHSHHPKSAKIRIVTGMVDRAFHLCDAEFLNAELKHIKRSLIRNDYPRRLADSCVRRRLELLRSGAPHAQPA</sequence>
<evidence type="ECO:0000313" key="2">
    <source>
        <dbReference type="EMBL" id="KFD46360.1"/>
    </source>
</evidence>
<dbReference type="AlphaFoldDB" id="A0A085N0B4"/>
<evidence type="ECO:0000313" key="3">
    <source>
        <dbReference type="EMBL" id="KFD62910.1"/>
    </source>
</evidence>
<accession>A0A085N0B4</accession>
<name>A0A085N0B4_9BILA</name>
<feature type="domain" description="Helix-turn-helix" evidence="1">
    <location>
        <begin position="125"/>
        <end position="182"/>
    </location>
</feature>
<proteinExistence type="predicted"/>
<dbReference type="Proteomes" id="UP000030758">
    <property type="component" value="Unassembled WGS sequence"/>
</dbReference>
<dbReference type="InterPro" id="IPR058912">
    <property type="entry name" value="HTH_animal"/>
</dbReference>
<protein>
    <recommendedName>
        <fullName evidence="1">Helix-turn-helix domain-containing protein</fullName>
    </recommendedName>
</protein>
<organism evidence="3">
    <name type="scientific">Trichuris suis</name>
    <name type="common">pig whipworm</name>
    <dbReference type="NCBI Taxonomy" id="68888"/>
    <lineage>
        <taxon>Eukaryota</taxon>
        <taxon>Metazoa</taxon>
        <taxon>Ecdysozoa</taxon>
        <taxon>Nematoda</taxon>
        <taxon>Enoplea</taxon>
        <taxon>Dorylaimia</taxon>
        <taxon>Trichinellida</taxon>
        <taxon>Trichuridae</taxon>
        <taxon>Trichuris</taxon>
    </lineage>
</organism>
<evidence type="ECO:0000313" key="4">
    <source>
        <dbReference type="Proteomes" id="UP000030764"/>
    </source>
</evidence>
<keyword evidence="4" id="KW-1185">Reference proteome</keyword>
<dbReference type="PANTHER" id="PTHR21301">
    <property type="entry name" value="REVERSE TRANSCRIPTASE"/>
    <property type="match status" value="1"/>
</dbReference>
<dbReference type="EMBL" id="KL367585">
    <property type="protein sequence ID" value="KFD62910.1"/>
    <property type="molecule type" value="Genomic_DNA"/>
</dbReference>
<dbReference type="PANTHER" id="PTHR21301:SF10">
    <property type="entry name" value="REVERSE TRANSCRIPTASE DOMAIN-CONTAINING PROTEIN"/>
    <property type="match status" value="1"/>
</dbReference>
<dbReference type="Pfam" id="PF26215">
    <property type="entry name" value="HTH_animal"/>
    <property type="match status" value="1"/>
</dbReference>
<gene>
    <name evidence="2" type="ORF">M513_12776</name>
    <name evidence="3" type="ORF">M514_12776</name>
</gene>
<evidence type="ECO:0000259" key="1">
    <source>
        <dbReference type="Pfam" id="PF26215"/>
    </source>
</evidence>
<dbReference type="EMBL" id="KL363376">
    <property type="protein sequence ID" value="KFD46360.1"/>
    <property type="molecule type" value="Genomic_DNA"/>
</dbReference>
<reference evidence="3 4" key="1">
    <citation type="journal article" date="2014" name="Nat. Genet.">
        <title>Genome and transcriptome of the porcine whipworm Trichuris suis.</title>
        <authorList>
            <person name="Jex A.R."/>
            <person name="Nejsum P."/>
            <person name="Schwarz E.M."/>
            <person name="Hu L."/>
            <person name="Young N.D."/>
            <person name="Hall R.S."/>
            <person name="Korhonen P.K."/>
            <person name="Liao S."/>
            <person name="Thamsborg S."/>
            <person name="Xia J."/>
            <person name="Xu P."/>
            <person name="Wang S."/>
            <person name="Scheerlinck J.P."/>
            <person name="Hofmann A."/>
            <person name="Sternberg P.W."/>
            <person name="Wang J."/>
            <person name="Gasser R.B."/>
        </authorList>
    </citation>
    <scope>NUCLEOTIDE SEQUENCE [LARGE SCALE GENOMIC DNA]</scope>
    <source>
        <strain evidence="3">DCEP-RM93F</strain>
        <strain evidence="2">DCEP-RM93M</strain>
    </source>
</reference>